<reference evidence="4" key="1">
    <citation type="journal article" date="2019" name="Int. J. Syst. Evol. Microbiol.">
        <title>The Global Catalogue of Microorganisms (GCM) 10K type strain sequencing project: providing services to taxonomists for standard genome sequencing and annotation.</title>
        <authorList>
            <consortium name="The Broad Institute Genomics Platform"/>
            <consortium name="The Broad Institute Genome Sequencing Center for Infectious Disease"/>
            <person name="Wu L."/>
            <person name="Ma J."/>
        </authorList>
    </citation>
    <scope>NUCLEOTIDE SEQUENCE [LARGE SCALE GENOMIC DNA]</scope>
    <source>
        <strain evidence="4">CGMCC 4.1467</strain>
    </source>
</reference>
<proteinExistence type="predicted"/>
<protein>
    <submittedName>
        <fullName evidence="3">PEP-CTERM sorting domain-containing protein</fullName>
    </submittedName>
</protein>
<feature type="domain" description="Ice-binding protein C-terminal" evidence="2">
    <location>
        <begin position="197"/>
        <end position="219"/>
    </location>
</feature>
<sequence>MKNPSISVLLALSLISAHAGAATITWSVASISGDTDVVSTGVTHTALNGSATAVTNPLTINGVEFQSDGDGSDLLSGNFGGDAWTGPETGDYQQLLSNIDFQSNGTGDLTVTTFSGLAIGDNYTFQYWYADDNWQAPNPDRELTISLGTGTQSGDNVINGGEFATGTFTADATSIDLIVSSTHNGVRMSALQLRNTSIPEPSIALLSGLGVLGLIRRRRD</sequence>
<feature type="chain" id="PRO_5046714600" evidence="1">
    <location>
        <begin position="22"/>
        <end position="220"/>
    </location>
</feature>
<name>A0ABW2L603_9BACT</name>
<feature type="signal peptide" evidence="1">
    <location>
        <begin position="1"/>
        <end position="21"/>
    </location>
</feature>
<dbReference type="EMBL" id="JBHTBS010000005">
    <property type="protein sequence ID" value="MFC7337814.1"/>
    <property type="molecule type" value="Genomic_DNA"/>
</dbReference>
<dbReference type="Pfam" id="PF07589">
    <property type="entry name" value="PEP-CTERM"/>
    <property type="match status" value="1"/>
</dbReference>
<dbReference type="Proteomes" id="UP001596472">
    <property type="component" value="Unassembled WGS sequence"/>
</dbReference>
<keyword evidence="1" id="KW-0732">Signal</keyword>
<keyword evidence="4" id="KW-1185">Reference proteome</keyword>
<gene>
    <name evidence="3" type="ORF">ACFQY0_11540</name>
</gene>
<dbReference type="InterPro" id="IPR013424">
    <property type="entry name" value="Ice-binding_C"/>
</dbReference>
<comment type="caution">
    <text evidence="3">The sequence shown here is derived from an EMBL/GenBank/DDBJ whole genome shotgun (WGS) entry which is preliminary data.</text>
</comment>
<evidence type="ECO:0000313" key="4">
    <source>
        <dbReference type="Proteomes" id="UP001596472"/>
    </source>
</evidence>
<dbReference type="RefSeq" id="WP_379712468.1">
    <property type="nucleotide sequence ID" value="NZ_JBHTBS010000005.1"/>
</dbReference>
<evidence type="ECO:0000313" key="3">
    <source>
        <dbReference type="EMBL" id="MFC7337814.1"/>
    </source>
</evidence>
<evidence type="ECO:0000256" key="1">
    <source>
        <dbReference type="SAM" id="SignalP"/>
    </source>
</evidence>
<accession>A0ABW2L603</accession>
<evidence type="ECO:0000259" key="2">
    <source>
        <dbReference type="Pfam" id="PF07589"/>
    </source>
</evidence>
<organism evidence="3 4">
    <name type="scientific">Haloferula chungangensis</name>
    <dbReference type="NCBI Taxonomy" id="1048331"/>
    <lineage>
        <taxon>Bacteria</taxon>
        <taxon>Pseudomonadati</taxon>
        <taxon>Verrucomicrobiota</taxon>
        <taxon>Verrucomicrobiia</taxon>
        <taxon>Verrucomicrobiales</taxon>
        <taxon>Verrucomicrobiaceae</taxon>
        <taxon>Haloferula</taxon>
    </lineage>
</organism>